<evidence type="ECO:0000256" key="1">
    <source>
        <dbReference type="ARBA" id="ARBA00022737"/>
    </source>
</evidence>
<organism evidence="6">
    <name type="scientific">Echinostoma caproni</name>
    <dbReference type="NCBI Taxonomy" id="27848"/>
    <lineage>
        <taxon>Eukaryota</taxon>
        <taxon>Metazoa</taxon>
        <taxon>Spiralia</taxon>
        <taxon>Lophotrochozoa</taxon>
        <taxon>Platyhelminthes</taxon>
        <taxon>Trematoda</taxon>
        <taxon>Digenea</taxon>
        <taxon>Plagiorchiida</taxon>
        <taxon>Echinostomata</taxon>
        <taxon>Echinostomatoidea</taxon>
        <taxon>Echinostomatidae</taxon>
        <taxon>Echinostoma</taxon>
    </lineage>
</organism>
<dbReference type="PANTHER" id="PTHR24198">
    <property type="entry name" value="ANKYRIN REPEAT AND PROTEIN KINASE DOMAIN-CONTAINING PROTEIN"/>
    <property type="match status" value="1"/>
</dbReference>
<feature type="repeat" description="ANK" evidence="3">
    <location>
        <begin position="102"/>
        <end position="134"/>
    </location>
</feature>
<dbReference type="Pfam" id="PF00023">
    <property type="entry name" value="Ank"/>
    <property type="match status" value="1"/>
</dbReference>
<dbReference type="Pfam" id="PF12796">
    <property type="entry name" value="Ank_2"/>
    <property type="match status" value="1"/>
</dbReference>
<dbReference type="Proteomes" id="UP000272942">
    <property type="component" value="Unassembled WGS sequence"/>
</dbReference>
<accession>A0A183AWU1</accession>
<protein>
    <submittedName>
        <fullName evidence="6">ANK_REP_REGION domain-containing protein</fullName>
    </submittedName>
</protein>
<dbReference type="InterPro" id="IPR036770">
    <property type="entry name" value="Ankyrin_rpt-contain_sf"/>
</dbReference>
<evidence type="ECO:0000313" key="6">
    <source>
        <dbReference type="WBParaSite" id="ECPE_0001146101-mRNA-1"/>
    </source>
</evidence>
<dbReference type="PROSITE" id="PS50088">
    <property type="entry name" value="ANK_REPEAT"/>
    <property type="match status" value="2"/>
</dbReference>
<dbReference type="EMBL" id="UZAN01050810">
    <property type="protein sequence ID" value="VDP88483.1"/>
    <property type="molecule type" value="Genomic_DNA"/>
</dbReference>
<dbReference type="SUPFAM" id="SSF48403">
    <property type="entry name" value="Ankyrin repeat"/>
    <property type="match status" value="1"/>
</dbReference>
<dbReference type="SMART" id="SM00248">
    <property type="entry name" value="ANK"/>
    <property type="match status" value="4"/>
</dbReference>
<name>A0A183AWU1_9TREM</name>
<dbReference type="Gene3D" id="1.25.40.20">
    <property type="entry name" value="Ankyrin repeat-containing domain"/>
    <property type="match status" value="1"/>
</dbReference>
<dbReference type="AlphaFoldDB" id="A0A183AWU1"/>
<reference evidence="4 5" key="2">
    <citation type="submission" date="2018-11" db="EMBL/GenBank/DDBJ databases">
        <authorList>
            <consortium name="Pathogen Informatics"/>
        </authorList>
    </citation>
    <scope>NUCLEOTIDE SEQUENCE [LARGE SCALE GENOMIC DNA]</scope>
    <source>
        <strain evidence="4 5">Egypt</strain>
    </source>
</reference>
<proteinExistence type="predicted"/>
<gene>
    <name evidence="4" type="ORF">ECPE_LOCUS11426</name>
</gene>
<feature type="repeat" description="ANK" evidence="3">
    <location>
        <begin position="34"/>
        <end position="66"/>
    </location>
</feature>
<evidence type="ECO:0000313" key="4">
    <source>
        <dbReference type="EMBL" id="VDP88483.1"/>
    </source>
</evidence>
<reference evidence="6" key="1">
    <citation type="submission" date="2016-06" db="UniProtKB">
        <authorList>
            <consortium name="WormBaseParasite"/>
        </authorList>
    </citation>
    <scope>IDENTIFICATION</scope>
</reference>
<keyword evidence="2 3" id="KW-0040">ANK repeat</keyword>
<keyword evidence="5" id="KW-1185">Reference proteome</keyword>
<dbReference type="PROSITE" id="PS50297">
    <property type="entry name" value="ANK_REP_REGION"/>
    <property type="match status" value="1"/>
</dbReference>
<dbReference type="WBParaSite" id="ECPE_0001146101-mRNA-1">
    <property type="protein sequence ID" value="ECPE_0001146101-mRNA-1"/>
    <property type="gene ID" value="ECPE_0001146101"/>
</dbReference>
<dbReference type="InterPro" id="IPR002110">
    <property type="entry name" value="Ankyrin_rpt"/>
</dbReference>
<keyword evidence="1" id="KW-0677">Repeat</keyword>
<evidence type="ECO:0000313" key="5">
    <source>
        <dbReference type="Proteomes" id="UP000272942"/>
    </source>
</evidence>
<dbReference type="PANTHER" id="PTHR24198:SF165">
    <property type="entry name" value="ANKYRIN REPEAT-CONTAINING PROTEIN-RELATED"/>
    <property type="match status" value="1"/>
</dbReference>
<dbReference type="OrthoDB" id="194358at2759"/>
<evidence type="ECO:0000256" key="2">
    <source>
        <dbReference type="ARBA" id="ARBA00023043"/>
    </source>
</evidence>
<sequence>MGYLLIHRACLNGDALVVAALIHIGCDPSAKTEAGLTGVHLAAMRGQLVILSLLAESGVKLGEFDSQNKLPLHYAAANNQVIVAAWLLQATKVDWTTAFDGAGRTPLHLASEAGHQEMVRFLLSTLTNLASFDKPLDPMTRDHLGNTYLHSALASVPSPITQ</sequence>
<evidence type="ECO:0000256" key="3">
    <source>
        <dbReference type="PROSITE-ProRule" id="PRU00023"/>
    </source>
</evidence>